<feature type="compositionally biased region" description="Low complexity" evidence="1">
    <location>
        <begin position="27"/>
        <end position="38"/>
    </location>
</feature>
<evidence type="ECO:0000313" key="4">
    <source>
        <dbReference type="Proteomes" id="UP000794436"/>
    </source>
</evidence>
<reference evidence="3" key="1">
    <citation type="submission" date="2019-03" db="EMBL/GenBank/DDBJ databases">
        <title>Long read genome sequence of the mycoparasitic Pythium oligandrum ATCC 38472 isolated from sugarbeet rhizosphere.</title>
        <authorList>
            <person name="Gaulin E."/>
        </authorList>
    </citation>
    <scope>NUCLEOTIDE SEQUENCE</scope>
    <source>
        <strain evidence="3">ATCC 38472_TT</strain>
    </source>
</reference>
<dbReference type="Proteomes" id="UP000794436">
    <property type="component" value="Unassembled WGS sequence"/>
</dbReference>
<feature type="transmembrane region" description="Helical" evidence="2">
    <location>
        <begin position="725"/>
        <end position="748"/>
    </location>
</feature>
<organism evidence="3 4">
    <name type="scientific">Pythium oligandrum</name>
    <name type="common">Mycoparasitic fungus</name>
    <dbReference type="NCBI Taxonomy" id="41045"/>
    <lineage>
        <taxon>Eukaryota</taxon>
        <taxon>Sar</taxon>
        <taxon>Stramenopiles</taxon>
        <taxon>Oomycota</taxon>
        <taxon>Peronosporomycetes</taxon>
        <taxon>Pythiales</taxon>
        <taxon>Pythiaceae</taxon>
        <taxon>Pythium</taxon>
    </lineage>
</organism>
<dbReference type="EMBL" id="SPLM01000144">
    <property type="protein sequence ID" value="TMW57355.1"/>
    <property type="molecule type" value="Genomic_DNA"/>
</dbReference>
<dbReference type="OrthoDB" id="164578at2759"/>
<comment type="caution">
    <text evidence="3">The sequence shown here is derived from an EMBL/GenBank/DDBJ whole genome shotgun (WGS) entry which is preliminary data.</text>
</comment>
<keyword evidence="2" id="KW-0812">Transmembrane</keyword>
<feature type="transmembrane region" description="Helical" evidence="2">
    <location>
        <begin position="68"/>
        <end position="86"/>
    </location>
</feature>
<protein>
    <submittedName>
        <fullName evidence="3">Uncharacterized protein</fullName>
    </submittedName>
</protein>
<sequence length="853" mass="93599">MQQPPPPIMRDSDYRRLESAAPSDYIPSSPRSMTTPTSQAAVSPTARLKAAAVPSVLAVHVHVQRTRLLVGAILTTAFLTGATLLLRNGVDLRHFNSQDRDADAQAEMVDNYNAYSAAIASIFGRPIEIAVSLMVQVLVLRFATASVLQPETSSRFQYLAWFFALLLGYLVNNAFNALNVQLRALDVQPVISMSDLSVASTTNESLINGNVTTASRTFTEASTRNPIVNTVLRNAVMPRVWTSDSNRTCTLAPPNIIIPLDDIVDFGFPIRSWQRDMFPVALEADVLRVPVANKSTISSENLPMKTSRAAYLFINGVLMTQQFLPWFAEVNNDLQAEMKRLHPDLRVNETASETVTTVANLLPSKATDDASERKHFLSRSREIMNQWSTDEGSQPNMALEFAHIDISPAIRFDSVTFEIEMTPERMAAANATDKNGDAKWTVEQCDPSSGICMTVKPAYGVDGIIYSQIDAFASCEEDSLVFQLHKRSNKSLSSNVFCNSASPTSMLVVSIGKRLVADAMNSSASGKIQVDNLRKIYTVTIGRLEWELEDLSEVFHATCNVTEGHECNGLQYVLAGQNAHVVVGADKLPLQQLTQLSYDDLVTPRILSLVKVVEPSTQANDGVTGLYNLAAGDMLLPHNVGKYQWTDPGKYECSQTIEDRLAHVLNNHLYIEHPLQVSYTTAMFFLFQDGTMRDNIKLLGGRNSLLFDQNVQTLALRLSIPQVNAGLTLIGGALLSIGAVAVVVYTWLLSKKARPDPLGGISQPHLVAQILLDESKFPPALLHRRLVDLLDDKSAHEELRTFLIGALSLAPQDPTAPAQRREFGVFQTRPIGAMNAPLRPSVGDTSLSHSTTP</sequence>
<evidence type="ECO:0000256" key="2">
    <source>
        <dbReference type="SAM" id="Phobius"/>
    </source>
</evidence>
<dbReference type="AlphaFoldDB" id="A0A8K1C6I7"/>
<keyword evidence="2" id="KW-0472">Membrane</keyword>
<feature type="transmembrane region" description="Helical" evidence="2">
    <location>
        <begin position="122"/>
        <end position="144"/>
    </location>
</feature>
<feature type="region of interest" description="Disordered" evidence="1">
    <location>
        <begin position="1"/>
        <end position="41"/>
    </location>
</feature>
<gene>
    <name evidence="3" type="ORF">Poli38472_003280</name>
</gene>
<name>A0A8K1C6I7_PYTOL</name>
<keyword evidence="2" id="KW-1133">Transmembrane helix</keyword>
<accession>A0A8K1C6I7</accession>
<proteinExistence type="predicted"/>
<evidence type="ECO:0000313" key="3">
    <source>
        <dbReference type="EMBL" id="TMW57355.1"/>
    </source>
</evidence>
<feature type="transmembrane region" description="Helical" evidence="2">
    <location>
        <begin position="156"/>
        <end position="175"/>
    </location>
</feature>
<keyword evidence="4" id="KW-1185">Reference proteome</keyword>
<evidence type="ECO:0000256" key="1">
    <source>
        <dbReference type="SAM" id="MobiDB-lite"/>
    </source>
</evidence>